<dbReference type="InterPro" id="IPR000276">
    <property type="entry name" value="GPCR_Rhodpsn"/>
</dbReference>
<keyword evidence="3 7" id="KW-0812">Transmembrane</keyword>
<sequence>MRHRRRQWTAVLLLYYVQALALLSLNSYVAVRHPIFFRIHADTAKRDAGIAIAASWLILSLVVFTPSMGWNCLDMPSPNCSGYYHDSFVGLSITMVLLPAIIMVFTNTSIFIAIKKRQKNRLGQPGGQHNNPAQAEIDRKFQKSVEKSRTVLIHVVVAFVFWLISFLFIPICKKMCPPSTGPRGVYVLLLMTLNAAINPITSTLRTPELRDGLWQNMTDIHRVLVTVFRGNRVDPQDVQPALQNTTNTRGSPQVEPHVPQNTTDVETTPGTSGRSEQNVSDEQPIGLQSKSQGLTGTNSKAEFSERKIQDLTEVDID</sequence>
<feature type="region of interest" description="Disordered" evidence="6">
    <location>
        <begin position="235"/>
        <end position="317"/>
    </location>
</feature>
<evidence type="ECO:0000256" key="5">
    <source>
        <dbReference type="ARBA" id="ARBA00023136"/>
    </source>
</evidence>
<keyword evidence="4 7" id="KW-1133">Transmembrane helix</keyword>
<gene>
    <name evidence="9" type="ORF">BRAFLDRAFT_95836</name>
</gene>
<dbReference type="GO" id="GO:0004930">
    <property type="term" value="F:G protein-coupled receptor activity"/>
    <property type="evidence" value="ECO:0007669"/>
    <property type="project" value="InterPro"/>
</dbReference>
<feature type="transmembrane region" description="Helical" evidence="7">
    <location>
        <begin position="151"/>
        <end position="171"/>
    </location>
</feature>
<feature type="transmembrane region" description="Helical" evidence="7">
    <location>
        <begin position="50"/>
        <end position="68"/>
    </location>
</feature>
<evidence type="ECO:0000259" key="8">
    <source>
        <dbReference type="PROSITE" id="PS50262"/>
    </source>
</evidence>
<dbReference type="GO" id="GO:0005886">
    <property type="term" value="C:plasma membrane"/>
    <property type="evidence" value="ECO:0007669"/>
    <property type="project" value="UniProtKB-SubCell"/>
</dbReference>
<evidence type="ECO:0000256" key="1">
    <source>
        <dbReference type="ARBA" id="ARBA00004651"/>
    </source>
</evidence>
<dbReference type="SUPFAM" id="SSF81321">
    <property type="entry name" value="Family A G protein-coupled receptor-like"/>
    <property type="match status" value="1"/>
</dbReference>
<dbReference type="PANTHER" id="PTHR22750">
    <property type="entry name" value="G-PROTEIN COUPLED RECEPTOR"/>
    <property type="match status" value="1"/>
</dbReference>
<dbReference type="Gene3D" id="1.20.1070.10">
    <property type="entry name" value="Rhodopsin 7-helix transmembrane proteins"/>
    <property type="match status" value="1"/>
</dbReference>
<comment type="subcellular location">
    <subcellularLocation>
        <location evidence="1">Cell membrane</location>
        <topology evidence="1">Multi-pass membrane protein</topology>
    </subcellularLocation>
</comment>
<accession>C3YYB1</accession>
<dbReference type="Pfam" id="PF00001">
    <property type="entry name" value="7tm_1"/>
    <property type="match status" value="1"/>
</dbReference>
<feature type="compositionally biased region" description="Polar residues" evidence="6">
    <location>
        <begin position="241"/>
        <end position="251"/>
    </location>
</feature>
<evidence type="ECO:0000256" key="2">
    <source>
        <dbReference type="ARBA" id="ARBA00022475"/>
    </source>
</evidence>
<dbReference type="AlphaFoldDB" id="C3YYB1"/>
<reference evidence="9" key="1">
    <citation type="journal article" date="2008" name="Nature">
        <title>The amphioxus genome and the evolution of the chordate karyotype.</title>
        <authorList>
            <consortium name="US DOE Joint Genome Institute (JGI-PGF)"/>
            <person name="Putnam N.H."/>
            <person name="Butts T."/>
            <person name="Ferrier D.E.K."/>
            <person name="Furlong R.F."/>
            <person name="Hellsten U."/>
            <person name="Kawashima T."/>
            <person name="Robinson-Rechavi M."/>
            <person name="Shoguchi E."/>
            <person name="Terry A."/>
            <person name="Yu J.-K."/>
            <person name="Benito-Gutierrez E.L."/>
            <person name="Dubchak I."/>
            <person name="Garcia-Fernandez J."/>
            <person name="Gibson-Brown J.J."/>
            <person name="Grigoriev I.V."/>
            <person name="Horton A.C."/>
            <person name="de Jong P.J."/>
            <person name="Jurka J."/>
            <person name="Kapitonov V.V."/>
            <person name="Kohara Y."/>
            <person name="Kuroki Y."/>
            <person name="Lindquist E."/>
            <person name="Lucas S."/>
            <person name="Osoegawa K."/>
            <person name="Pennacchio L.A."/>
            <person name="Salamov A.A."/>
            <person name="Satou Y."/>
            <person name="Sauka-Spengler T."/>
            <person name="Schmutz J."/>
            <person name="Shin-I T."/>
            <person name="Toyoda A."/>
            <person name="Bronner-Fraser M."/>
            <person name="Fujiyama A."/>
            <person name="Holland L.Z."/>
            <person name="Holland P.W.H."/>
            <person name="Satoh N."/>
            <person name="Rokhsar D.S."/>
        </authorList>
    </citation>
    <scope>NUCLEOTIDE SEQUENCE [LARGE SCALE GENOMIC DNA]</scope>
    <source>
        <strain evidence="9">S238N-H82</strain>
        <tissue evidence="9">Testes</tissue>
    </source>
</reference>
<evidence type="ECO:0000256" key="3">
    <source>
        <dbReference type="ARBA" id="ARBA00022692"/>
    </source>
</evidence>
<organism>
    <name type="scientific">Branchiostoma floridae</name>
    <name type="common">Florida lancelet</name>
    <name type="synonym">Amphioxus</name>
    <dbReference type="NCBI Taxonomy" id="7739"/>
    <lineage>
        <taxon>Eukaryota</taxon>
        <taxon>Metazoa</taxon>
        <taxon>Chordata</taxon>
        <taxon>Cephalochordata</taxon>
        <taxon>Leptocardii</taxon>
        <taxon>Amphioxiformes</taxon>
        <taxon>Branchiostomatidae</taxon>
        <taxon>Branchiostoma</taxon>
    </lineage>
</organism>
<feature type="transmembrane region" description="Helical" evidence="7">
    <location>
        <begin position="88"/>
        <end position="114"/>
    </location>
</feature>
<evidence type="ECO:0000256" key="7">
    <source>
        <dbReference type="SAM" id="Phobius"/>
    </source>
</evidence>
<dbReference type="InParanoid" id="C3YYB1"/>
<dbReference type="PROSITE" id="PS50262">
    <property type="entry name" value="G_PROTEIN_RECEP_F1_2"/>
    <property type="match status" value="1"/>
</dbReference>
<dbReference type="InterPro" id="IPR017452">
    <property type="entry name" value="GPCR_Rhodpsn_7TM"/>
</dbReference>
<dbReference type="EMBL" id="GG666564">
    <property type="protein sequence ID" value="EEN54730.1"/>
    <property type="molecule type" value="Genomic_DNA"/>
</dbReference>
<proteinExistence type="predicted"/>
<keyword evidence="5 7" id="KW-0472">Membrane</keyword>
<evidence type="ECO:0000313" key="9">
    <source>
        <dbReference type="EMBL" id="EEN54730.1"/>
    </source>
</evidence>
<keyword evidence="2" id="KW-1003">Cell membrane</keyword>
<feature type="compositionally biased region" description="Polar residues" evidence="6">
    <location>
        <begin position="259"/>
        <end position="301"/>
    </location>
</feature>
<evidence type="ECO:0000256" key="4">
    <source>
        <dbReference type="ARBA" id="ARBA00022989"/>
    </source>
</evidence>
<evidence type="ECO:0000256" key="6">
    <source>
        <dbReference type="SAM" id="MobiDB-lite"/>
    </source>
</evidence>
<name>C3YYB1_BRAFL</name>
<protein>
    <recommendedName>
        <fullName evidence="8">G-protein coupled receptors family 1 profile domain-containing protein</fullName>
    </recommendedName>
</protein>
<feature type="domain" description="G-protein coupled receptors family 1 profile" evidence="8">
    <location>
        <begin position="20"/>
        <end position="202"/>
    </location>
</feature>